<proteinExistence type="predicted"/>
<keyword evidence="2" id="KW-0732">Signal</keyword>
<dbReference type="Proteomes" id="UP001446205">
    <property type="component" value="Unassembled WGS sequence"/>
</dbReference>
<evidence type="ECO:0000256" key="1">
    <source>
        <dbReference type="SAM" id="MobiDB-lite"/>
    </source>
</evidence>
<sequence>MKKSILIALSTLILASGSAFAAEHAGKTEAGKPSAAKAVHQKASHAKKISHEKTSHKQSTKAGAKG</sequence>
<feature type="chain" id="PRO_5045609795" description="Acid-shock protein" evidence="2">
    <location>
        <begin position="22"/>
        <end position="66"/>
    </location>
</feature>
<dbReference type="RefSeq" id="WP_341371160.1">
    <property type="nucleotide sequence ID" value="NZ_JBBPCO010000009.1"/>
</dbReference>
<feature type="region of interest" description="Disordered" evidence="1">
    <location>
        <begin position="23"/>
        <end position="66"/>
    </location>
</feature>
<evidence type="ECO:0008006" key="5">
    <source>
        <dbReference type="Google" id="ProtNLM"/>
    </source>
</evidence>
<feature type="signal peptide" evidence="2">
    <location>
        <begin position="1"/>
        <end position="21"/>
    </location>
</feature>
<accession>A0ABU9DC80</accession>
<comment type="caution">
    <text evidence="3">The sequence shown here is derived from an EMBL/GenBank/DDBJ whole genome shotgun (WGS) entry which is preliminary data.</text>
</comment>
<gene>
    <name evidence="3" type="ORF">WOB96_10035</name>
</gene>
<keyword evidence="4" id="KW-1185">Reference proteome</keyword>
<protein>
    <recommendedName>
        <fullName evidence="5">Acid-shock protein</fullName>
    </recommendedName>
</protein>
<name>A0ABU9DC80_9PROT</name>
<reference evidence="3 4" key="1">
    <citation type="submission" date="2024-04" db="EMBL/GenBank/DDBJ databases">
        <authorList>
            <person name="Abashina T."/>
            <person name="Shaikin A."/>
        </authorList>
    </citation>
    <scope>NUCLEOTIDE SEQUENCE [LARGE SCALE GENOMIC DNA]</scope>
    <source>
        <strain evidence="3 4">AAFK</strain>
    </source>
</reference>
<dbReference type="EMBL" id="JBBPCO010000009">
    <property type="protein sequence ID" value="MEK8090103.1"/>
    <property type="molecule type" value="Genomic_DNA"/>
</dbReference>
<organism evidence="3 4">
    <name type="scientific">Thermithiobacillus plumbiphilus</name>
    <dbReference type="NCBI Taxonomy" id="1729899"/>
    <lineage>
        <taxon>Bacteria</taxon>
        <taxon>Pseudomonadati</taxon>
        <taxon>Pseudomonadota</taxon>
        <taxon>Acidithiobacillia</taxon>
        <taxon>Acidithiobacillales</taxon>
        <taxon>Thermithiobacillaceae</taxon>
        <taxon>Thermithiobacillus</taxon>
    </lineage>
</organism>
<evidence type="ECO:0000256" key="2">
    <source>
        <dbReference type="SAM" id="SignalP"/>
    </source>
</evidence>
<feature type="compositionally biased region" description="Basic residues" evidence="1">
    <location>
        <begin position="39"/>
        <end position="48"/>
    </location>
</feature>
<evidence type="ECO:0000313" key="4">
    <source>
        <dbReference type="Proteomes" id="UP001446205"/>
    </source>
</evidence>
<evidence type="ECO:0000313" key="3">
    <source>
        <dbReference type="EMBL" id="MEK8090103.1"/>
    </source>
</evidence>